<dbReference type="AlphaFoldDB" id="A0AAD7MRK4"/>
<protein>
    <recommendedName>
        <fullName evidence="1">F-box domain-containing protein</fullName>
    </recommendedName>
</protein>
<comment type="caution">
    <text evidence="2">The sequence shown here is derived from an EMBL/GenBank/DDBJ whole genome shotgun (WGS) entry which is preliminary data.</text>
</comment>
<dbReference type="InterPro" id="IPR032675">
    <property type="entry name" value="LRR_dom_sf"/>
</dbReference>
<dbReference type="EMBL" id="JARKIB010000169">
    <property type="protein sequence ID" value="KAJ7728885.1"/>
    <property type="molecule type" value="Genomic_DNA"/>
</dbReference>
<dbReference type="Proteomes" id="UP001215598">
    <property type="component" value="Unassembled WGS sequence"/>
</dbReference>
<dbReference type="SUPFAM" id="SSF52058">
    <property type="entry name" value="L domain-like"/>
    <property type="match status" value="1"/>
</dbReference>
<accession>A0AAD7MRK4</accession>
<reference evidence="2" key="1">
    <citation type="submission" date="2023-03" db="EMBL/GenBank/DDBJ databases">
        <title>Massive genome expansion in bonnet fungi (Mycena s.s.) driven by repeated elements and novel gene families across ecological guilds.</title>
        <authorList>
            <consortium name="Lawrence Berkeley National Laboratory"/>
            <person name="Harder C.B."/>
            <person name="Miyauchi S."/>
            <person name="Viragh M."/>
            <person name="Kuo A."/>
            <person name="Thoen E."/>
            <person name="Andreopoulos B."/>
            <person name="Lu D."/>
            <person name="Skrede I."/>
            <person name="Drula E."/>
            <person name="Henrissat B."/>
            <person name="Morin E."/>
            <person name="Kohler A."/>
            <person name="Barry K."/>
            <person name="LaButti K."/>
            <person name="Morin E."/>
            <person name="Salamov A."/>
            <person name="Lipzen A."/>
            <person name="Mereny Z."/>
            <person name="Hegedus B."/>
            <person name="Baldrian P."/>
            <person name="Stursova M."/>
            <person name="Weitz H."/>
            <person name="Taylor A."/>
            <person name="Grigoriev I.V."/>
            <person name="Nagy L.G."/>
            <person name="Martin F."/>
            <person name="Kauserud H."/>
        </authorList>
    </citation>
    <scope>NUCLEOTIDE SEQUENCE</scope>
    <source>
        <strain evidence="2">CBHHK182m</strain>
    </source>
</reference>
<gene>
    <name evidence="2" type="ORF">B0H16DRAFT_1587860</name>
</gene>
<dbReference type="Gene3D" id="3.80.10.10">
    <property type="entry name" value="Ribonuclease Inhibitor"/>
    <property type="match status" value="1"/>
</dbReference>
<dbReference type="InterPro" id="IPR001810">
    <property type="entry name" value="F-box_dom"/>
</dbReference>
<feature type="domain" description="F-box" evidence="1">
    <location>
        <begin position="1"/>
        <end position="44"/>
    </location>
</feature>
<evidence type="ECO:0000259" key="1">
    <source>
        <dbReference type="PROSITE" id="PS50181"/>
    </source>
</evidence>
<dbReference type="SUPFAM" id="SSF81383">
    <property type="entry name" value="F-box domain"/>
    <property type="match status" value="1"/>
</dbReference>
<keyword evidence="3" id="KW-1185">Reference proteome</keyword>
<evidence type="ECO:0000313" key="2">
    <source>
        <dbReference type="EMBL" id="KAJ7728885.1"/>
    </source>
</evidence>
<evidence type="ECO:0000313" key="3">
    <source>
        <dbReference type="Proteomes" id="UP001215598"/>
    </source>
</evidence>
<sequence length="413" mass="46060">MLNSLPPELWLEILHHLPLTDLQAIYAVSTLFHDITQSRIFGDIKVHLGPDKPDMEKLRERLTFLCTPPVSLHVRKFTFHGRIRGSSHVQSSLSLDSSNEWIVAILEAIPSFVNLHTLWLDSWTNPQIGLSRLGLENLTNLEDLWIVGSSFDYSDIPPVTKIHVKRLYLQLSHSLHHYGGKARSFLPVMDPQTLSLLSLTFESKVHTRWLRDDLPVFANLHQLDLTCSAISCIQLHDICARFPSVRKLVVDAFLLDTPTSALAALATQIDTFCGPCSFLPLVLPGTGCSELVVTDSTPAYLAETLATAGRTLSVTSLALSFSLHQTVTWMSPQAVFSLLPNVSELRLTIIGNYKISDNDNAFSGILVRILGAVRDLRSIEIKGVLLSLISTRRKVEDSLREALPYVRDIRVFG</sequence>
<dbReference type="InterPro" id="IPR036047">
    <property type="entry name" value="F-box-like_dom_sf"/>
</dbReference>
<dbReference type="SMART" id="SM00256">
    <property type="entry name" value="FBOX"/>
    <property type="match status" value="1"/>
</dbReference>
<proteinExistence type="predicted"/>
<dbReference type="PROSITE" id="PS50181">
    <property type="entry name" value="FBOX"/>
    <property type="match status" value="1"/>
</dbReference>
<organism evidence="2 3">
    <name type="scientific">Mycena metata</name>
    <dbReference type="NCBI Taxonomy" id="1033252"/>
    <lineage>
        <taxon>Eukaryota</taxon>
        <taxon>Fungi</taxon>
        <taxon>Dikarya</taxon>
        <taxon>Basidiomycota</taxon>
        <taxon>Agaricomycotina</taxon>
        <taxon>Agaricomycetes</taxon>
        <taxon>Agaricomycetidae</taxon>
        <taxon>Agaricales</taxon>
        <taxon>Marasmiineae</taxon>
        <taxon>Mycenaceae</taxon>
        <taxon>Mycena</taxon>
    </lineage>
</organism>
<dbReference type="Pfam" id="PF12937">
    <property type="entry name" value="F-box-like"/>
    <property type="match status" value="1"/>
</dbReference>
<dbReference type="CDD" id="cd09917">
    <property type="entry name" value="F-box_SF"/>
    <property type="match status" value="1"/>
</dbReference>
<name>A0AAD7MRK4_9AGAR</name>